<dbReference type="AlphaFoldDB" id="A0A3E0GZQ7"/>
<dbReference type="RefSeq" id="WP_246016138.1">
    <property type="nucleotide sequence ID" value="NZ_CP144375.1"/>
</dbReference>
<proteinExistence type="predicted"/>
<comment type="caution">
    <text evidence="2">The sequence shown here is derived from an EMBL/GenBank/DDBJ whole genome shotgun (WGS) entry which is preliminary data.</text>
</comment>
<dbReference type="InterPro" id="IPR029057">
    <property type="entry name" value="PRTase-like"/>
</dbReference>
<keyword evidence="3" id="KW-1185">Reference proteome</keyword>
<dbReference type="Pfam" id="PF00156">
    <property type="entry name" value="Pribosyltran"/>
    <property type="match status" value="1"/>
</dbReference>
<protein>
    <submittedName>
        <fullName evidence="2">Putative phosphoribosyl transferase</fullName>
    </submittedName>
</protein>
<reference evidence="2 3" key="1">
    <citation type="submission" date="2018-08" db="EMBL/GenBank/DDBJ databases">
        <title>Genomic Encyclopedia of Archaeal and Bacterial Type Strains, Phase II (KMG-II): from individual species to whole genera.</title>
        <authorList>
            <person name="Goeker M."/>
        </authorList>
    </citation>
    <scope>NUCLEOTIDE SEQUENCE [LARGE SCALE GENOMIC DNA]</scope>
    <source>
        <strain evidence="2 3">DSM 45791</strain>
    </source>
</reference>
<feature type="domain" description="Phosphoribosyltransferase" evidence="1">
    <location>
        <begin position="17"/>
        <end position="163"/>
    </location>
</feature>
<evidence type="ECO:0000313" key="2">
    <source>
        <dbReference type="EMBL" id="REH34853.1"/>
    </source>
</evidence>
<dbReference type="GO" id="GO:0016740">
    <property type="term" value="F:transferase activity"/>
    <property type="evidence" value="ECO:0007669"/>
    <property type="project" value="UniProtKB-KW"/>
</dbReference>
<accession>A0A3E0GZQ7</accession>
<dbReference type="CDD" id="cd06223">
    <property type="entry name" value="PRTases_typeI"/>
    <property type="match status" value="1"/>
</dbReference>
<dbReference type="Proteomes" id="UP000256269">
    <property type="component" value="Unassembled WGS sequence"/>
</dbReference>
<gene>
    <name evidence="2" type="ORF">BCF44_119129</name>
</gene>
<organism evidence="2 3">
    <name type="scientific">Kutzneria buriramensis</name>
    <dbReference type="NCBI Taxonomy" id="1045776"/>
    <lineage>
        <taxon>Bacteria</taxon>
        <taxon>Bacillati</taxon>
        <taxon>Actinomycetota</taxon>
        <taxon>Actinomycetes</taxon>
        <taxon>Pseudonocardiales</taxon>
        <taxon>Pseudonocardiaceae</taxon>
        <taxon>Kutzneria</taxon>
    </lineage>
</organism>
<dbReference type="SUPFAM" id="SSF53271">
    <property type="entry name" value="PRTase-like"/>
    <property type="match status" value="1"/>
</dbReference>
<keyword evidence="2" id="KW-0808">Transferase</keyword>
<dbReference type="Gene3D" id="3.30.1310.20">
    <property type="entry name" value="PRTase-like"/>
    <property type="match status" value="1"/>
</dbReference>
<dbReference type="InterPro" id="IPR000836">
    <property type="entry name" value="PRTase_dom"/>
</dbReference>
<evidence type="ECO:0000259" key="1">
    <source>
        <dbReference type="Pfam" id="PF00156"/>
    </source>
</evidence>
<sequence>MAERHVRYANRREAGRRLANELVGVGEATVLGLPRGGVPVAYEVAAGMNLALDVIVVRKLGVPGRPEVAMGAIGEGGAEVVDEPFRRLAHVTDSEFEAVLAKEHAAMARRVRRYRQTVPRLDLTGREAVVVDDGMATGSTARAACQVARTLGAVRIVLAVPVASVDALAALRPAVDELVCPLCPEEFGAVGQWYEDFRPTTDDEVLALLARSRAHRDGGGA</sequence>
<dbReference type="Gene3D" id="3.40.50.2020">
    <property type="match status" value="1"/>
</dbReference>
<evidence type="ECO:0000313" key="3">
    <source>
        <dbReference type="Proteomes" id="UP000256269"/>
    </source>
</evidence>
<name>A0A3E0GZQ7_9PSEU</name>
<dbReference type="EMBL" id="QUNO01000019">
    <property type="protein sequence ID" value="REH34853.1"/>
    <property type="molecule type" value="Genomic_DNA"/>
</dbReference>